<evidence type="ECO:0000313" key="2">
    <source>
        <dbReference type="EMBL" id="TCJ87170.1"/>
    </source>
</evidence>
<feature type="transmembrane region" description="Helical" evidence="1">
    <location>
        <begin position="198"/>
        <end position="219"/>
    </location>
</feature>
<dbReference type="Proteomes" id="UP000294887">
    <property type="component" value="Unassembled WGS sequence"/>
</dbReference>
<keyword evidence="1" id="KW-1133">Transmembrane helix</keyword>
<feature type="transmembrane region" description="Helical" evidence="1">
    <location>
        <begin position="118"/>
        <end position="136"/>
    </location>
</feature>
<gene>
    <name evidence="2" type="ORF">EV695_1673</name>
</gene>
<accession>A0A4R1F1H4</accession>
<name>A0A4R1F1H4_9GAMM</name>
<comment type="caution">
    <text evidence="2">The sequence shown here is derived from an EMBL/GenBank/DDBJ whole genome shotgun (WGS) entry which is preliminary data.</text>
</comment>
<reference evidence="2 3" key="1">
    <citation type="submission" date="2019-03" db="EMBL/GenBank/DDBJ databases">
        <title>Genomic Encyclopedia of Type Strains, Phase IV (KMG-IV): sequencing the most valuable type-strain genomes for metagenomic binning, comparative biology and taxonomic classification.</title>
        <authorList>
            <person name="Goeker M."/>
        </authorList>
    </citation>
    <scope>NUCLEOTIDE SEQUENCE [LARGE SCALE GENOMIC DNA]</scope>
    <source>
        <strain evidence="2 3">DSM 24830</strain>
    </source>
</reference>
<sequence>MLAALSNVGISSLDLIALSWFIIIWIVYIRFTRYKFYTHKVGLLAEMNVVRNEWASELIKRDNRIMDSQVINGLIRKESFFASTTMLIIASSLALIGAGDDVLKVFQNIPFSQTTSKVLWELKVLVLIVIFMFAFFKFTWSIRQHSYCSTFLGSIPAAKECETENAKAKSRQLAQLSSLAANHFNDGLRAYYFALAELSWFFHPFAFILSSTWVVIILYRREYHSKALAILKAR</sequence>
<feature type="transmembrane region" description="Helical" evidence="1">
    <location>
        <begin position="80"/>
        <end position="98"/>
    </location>
</feature>
<keyword evidence="1" id="KW-0812">Transmembrane</keyword>
<feature type="transmembrane region" description="Helical" evidence="1">
    <location>
        <begin position="12"/>
        <end position="31"/>
    </location>
</feature>
<dbReference type="RefSeq" id="WP_165874655.1">
    <property type="nucleotide sequence ID" value="NZ_BAAAFU010000004.1"/>
</dbReference>
<dbReference type="PANTHER" id="PTHR31881:SF6">
    <property type="entry name" value="OS09G0494600 PROTEIN"/>
    <property type="match status" value="1"/>
</dbReference>
<dbReference type="InterPro" id="IPR006747">
    <property type="entry name" value="DUF599"/>
</dbReference>
<keyword evidence="3" id="KW-1185">Reference proteome</keyword>
<dbReference type="AlphaFoldDB" id="A0A4R1F1H4"/>
<dbReference type="EMBL" id="SMFQ01000003">
    <property type="protein sequence ID" value="TCJ87170.1"/>
    <property type="molecule type" value="Genomic_DNA"/>
</dbReference>
<evidence type="ECO:0000313" key="3">
    <source>
        <dbReference type="Proteomes" id="UP000294887"/>
    </source>
</evidence>
<dbReference type="PANTHER" id="PTHR31881">
    <property type="match status" value="1"/>
</dbReference>
<proteinExistence type="predicted"/>
<evidence type="ECO:0000256" key="1">
    <source>
        <dbReference type="SAM" id="Phobius"/>
    </source>
</evidence>
<keyword evidence="1" id="KW-0472">Membrane</keyword>
<dbReference type="Pfam" id="PF04654">
    <property type="entry name" value="DUF599"/>
    <property type="match status" value="1"/>
</dbReference>
<organism evidence="2 3">
    <name type="scientific">Cocleimonas flava</name>
    <dbReference type="NCBI Taxonomy" id="634765"/>
    <lineage>
        <taxon>Bacteria</taxon>
        <taxon>Pseudomonadati</taxon>
        <taxon>Pseudomonadota</taxon>
        <taxon>Gammaproteobacteria</taxon>
        <taxon>Thiotrichales</taxon>
        <taxon>Thiotrichaceae</taxon>
        <taxon>Cocleimonas</taxon>
    </lineage>
</organism>
<protein>
    <submittedName>
        <fullName evidence="2">Putative membrane protein</fullName>
    </submittedName>
</protein>